<dbReference type="AlphaFoldDB" id="A0A4Y1MR95"/>
<dbReference type="InterPro" id="IPR036866">
    <property type="entry name" value="RibonucZ/Hydroxyglut_hydro"/>
</dbReference>
<keyword evidence="1" id="KW-0614">Plasmid</keyword>
<protein>
    <submittedName>
        <fullName evidence="1">Zinc metallohydrolase, glyoxalase ii family</fullName>
    </submittedName>
</protein>
<evidence type="ECO:0000313" key="1">
    <source>
        <dbReference type="EMBL" id="AWV20502.1"/>
    </source>
</evidence>
<dbReference type="Gene3D" id="3.60.15.10">
    <property type="entry name" value="Ribonuclease Z/Hydroxyacylglutathione hydrolase-like"/>
    <property type="match status" value="1"/>
</dbReference>
<geneLocation type="plasmid" evidence="1">
    <name>p1-AD2</name>
</geneLocation>
<sequence>MIRTEDRTWQVRIGPGHAPEMACLHDPENGVLISADHIDLPR</sequence>
<dbReference type="EMBL" id="CP025188">
    <property type="protein sequence ID" value="AWV20502.1"/>
    <property type="molecule type" value="Genomic_DNA"/>
</dbReference>
<proteinExistence type="predicted"/>
<name>A0A4Y1MR95_9PROT</name>
<dbReference type="RefSeq" id="WP_314216019.1">
    <property type="nucleotide sequence ID" value="NZ_JAVVDP010000025.1"/>
</dbReference>
<keyword evidence="1" id="KW-0378">Hydrolase</keyword>
<organism evidence="1">
    <name type="scientific">Roseomonas mucosa</name>
    <dbReference type="NCBI Taxonomy" id="207340"/>
    <lineage>
        <taxon>Bacteria</taxon>
        <taxon>Pseudomonadati</taxon>
        <taxon>Pseudomonadota</taxon>
        <taxon>Alphaproteobacteria</taxon>
        <taxon>Acetobacterales</taxon>
        <taxon>Roseomonadaceae</taxon>
        <taxon>Roseomonas</taxon>
    </lineage>
</organism>
<gene>
    <name evidence="1" type="ORF">RADP37_05525</name>
</gene>
<reference evidence="1" key="1">
    <citation type="submission" date="2017-12" db="EMBL/GenBank/DDBJ databases">
        <authorList>
            <person name="Martens C."/>
            <person name="Dahlstrom E."/>
            <person name="Barbian K."/>
            <person name="Sykora L."/>
            <person name="Ricklefs S."/>
            <person name="Bruno D."/>
            <person name="Anzick I."/>
            <person name="Myles I."/>
            <person name="Datta S.K."/>
        </authorList>
    </citation>
    <scope>NUCLEOTIDE SEQUENCE</scope>
    <source>
        <strain evidence="1">AD2</strain>
        <plasmid evidence="1">p1-AD2</plasmid>
    </source>
</reference>
<accession>A0A4Y1MR95</accession>
<dbReference type="SUPFAM" id="SSF56281">
    <property type="entry name" value="Metallo-hydrolase/oxidoreductase"/>
    <property type="match status" value="1"/>
</dbReference>
<dbReference type="GO" id="GO:0016787">
    <property type="term" value="F:hydrolase activity"/>
    <property type="evidence" value="ECO:0007669"/>
    <property type="project" value="UniProtKB-KW"/>
</dbReference>